<dbReference type="GO" id="GO:0016779">
    <property type="term" value="F:nucleotidyltransferase activity"/>
    <property type="evidence" value="ECO:0007669"/>
    <property type="project" value="UniProtKB-KW"/>
</dbReference>
<dbReference type="Pfam" id="PF10620">
    <property type="entry name" value="MdcG"/>
    <property type="match status" value="1"/>
</dbReference>
<feature type="domain" description="Phosphoribosyl-dephospho-CoA transferase MdcG N-terminal" evidence="5">
    <location>
        <begin position="34"/>
        <end position="108"/>
    </location>
</feature>
<feature type="region of interest" description="Disordered" evidence="3">
    <location>
        <begin position="1"/>
        <end position="23"/>
    </location>
</feature>
<keyword evidence="2" id="KW-0548">Nucleotidyltransferase</keyword>
<dbReference type="Pfam" id="PF20866">
    <property type="entry name" value="MdcG_N"/>
    <property type="match status" value="1"/>
</dbReference>
<gene>
    <name evidence="6" type="ORF">SAMN04488125_11544</name>
</gene>
<dbReference type="InterPro" id="IPR049180">
    <property type="entry name" value="MdcG_C"/>
</dbReference>
<evidence type="ECO:0000313" key="6">
    <source>
        <dbReference type="EMBL" id="SFL44571.1"/>
    </source>
</evidence>
<reference evidence="7" key="1">
    <citation type="submission" date="2016-10" db="EMBL/GenBank/DDBJ databases">
        <authorList>
            <person name="Varghese N."/>
            <person name="Submissions S."/>
        </authorList>
    </citation>
    <scope>NUCLEOTIDE SEQUENCE [LARGE SCALE GENOMIC DNA]</scope>
    <source>
        <strain evidence="7">CGMCC 1.6474</strain>
    </source>
</reference>
<dbReference type="EMBL" id="FOSV01000015">
    <property type="protein sequence ID" value="SFL44571.1"/>
    <property type="molecule type" value="Genomic_DNA"/>
</dbReference>
<evidence type="ECO:0000256" key="2">
    <source>
        <dbReference type="ARBA" id="ARBA00022695"/>
    </source>
</evidence>
<evidence type="ECO:0000259" key="4">
    <source>
        <dbReference type="Pfam" id="PF10620"/>
    </source>
</evidence>
<evidence type="ECO:0000256" key="3">
    <source>
        <dbReference type="SAM" id="MobiDB-lite"/>
    </source>
</evidence>
<keyword evidence="7" id="KW-1185">Reference proteome</keyword>
<feature type="domain" description="Phosphoribosyl-dephospho-CoA transferase MdcG C-terminal" evidence="4">
    <location>
        <begin position="118"/>
        <end position="239"/>
    </location>
</feature>
<dbReference type="InterPro" id="IPR017557">
    <property type="entry name" value="Holo-ACP_synthase"/>
</dbReference>
<sequence length="251" mass="26303">MAECFAHAPPEPEGPLPSAVQDEGQGGIDAARLRRHDLVRVDPTAWTAILAARPDLAGLAPLPGWAASGWPLILRRRAPGEDRARVPLGLPLPPTLGKRRIGFALPPGILTPCPAPTLAETRAAAPPAWHSTLDALLALGARHGLVPCPFGGLLWQALTGLPYLTATSDLDLLWRVAGPLPNTFLGELAALAATAPMRLDGEILLPDGGGVQWREWQKAGTEAGNGDVLVKHRDRLEMRAVAGLSLASGAA</sequence>
<keyword evidence="1 6" id="KW-0808">Transferase</keyword>
<protein>
    <submittedName>
        <fullName evidence="6">Phosphoribosyl-dephospho-CoA transferase</fullName>
    </submittedName>
</protein>
<accession>A0A1I4HSK8</accession>
<dbReference type="STRING" id="414703.SAMN04488125_11544"/>
<evidence type="ECO:0000313" key="7">
    <source>
        <dbReference type="Proteomes" id="UP000198804"/>
    </source>
</evidence>
<dbReference type="NCBIfam" id="TIGR03135">
    <property type="entry name" value="malonate_mdcG"/>
    <property type="match status" value="1"/>
</dbReference>
<proteinExistence type="predicted"/>
<organism evidence="6 7">
    <name type="scientific">Methylorubrum salsuginis</name>
    <dbReference type="NCBI Taxonomy" id="414703"/>
    <lineage>
        <taxon>Bacteria</taxon>
        <taxon>Pseudomonadati</taxon>
        <taxon>Pseudomonadota</taxon>
        <taxon>Alphaproteobacteria</taxon>
        <taxon>Hyphomicrobiales</taxon>
        <taxon>Methylobacteriaceae</taxon>
        <taxon>Methylorubrum</taxon>
    </lineage>
</organism>
<dbReference type="AlphaFoldDB" id="A0A1I4HSK8"/>
<name>A0A1I4HSK8_9HYPH</name>
<dbReference type="Proteomes" id="UP000198804">
    <property type="component" value="Unassembled WGS sequence"/>
</dbReference>
<evidence type="ECO:0000256" key="1">
    <source>
        <dbReference type="ARBA" id="ARBA00022679"/>
    </source>
</evidence>
<dbReference type="InterPro" id="IPR048903">
    <property type="entry name" value="MdcG_N"/>
</dbReference>
<evidence type="ECO:0000259" key="5">
    <source>
        <dbReference type="Pfam" id="PF20866"/>
    </source>
</evidence>